<dbReference type="EMBL" id="BSVB01000001">
    <property type="protein sequence ID" value="GMA96631.1"/>
    <property type="molecule type" value="Genomic_DNA"/>
</dbReference>
<dbReference type="PANTHER" id="PTHR45962">
    <property type="entry name" value="N-FATTY-ACYL-AMINO ACID SYNTHASE/HYDROLASE PM20D1"/>
    <property type="match status" value="1"/>
</dbReference>
<dbReference type="InterPro" id="IPR047177">
    <property type="entry name" value="Pept_M20A"/>
</dbReference>
<evidence type="ECO:0000256" key="1">
    <source>
        <dbReference type="ARBA" id="ARBA00006247"/>
    </source>
</evidence>
<sequence>MSDAAADDPAVGRLRALLRIPTVSRIDGSEDRAAFARFRSTLRELFPRVFSGLEVETVADDLGVLLRWPGRSPGDAAVLMAHYDVVPADEPGWSHPPFAAELTPDGDDLRLWGRGAIDDKNAVAGVLEAVDALLGEGFVPEHDVWLTFGGDEEVMGHAAAAAAAALRERGVRARLVLDEGGAIVQGQFPGITEPTAAIGLSEKGVAAVRLSVHQAGATARTRRATDAPP</sequence>
<evidence type="ECO:0000256" key="5">
    <source>
        <dbReference type="ARBA" id="ARBA00022833"/>
    </source>
</evidence>
<dbReference type="RefSeq" id="WP_284255159.1">
    <property type="nucleotide sequence ID" value="NZ_BSVB01000001.1"/>
</dbReference>
<keyword evidence="3" id="KW-0479">Metal-binding</keyword>
<protein>
    <recommendedName>
        <fullName evidence="8">M20/M25/M40 family metallo-hydrolase</fullName>
    </recommendedName>
</protein>
<organism evidence="6 7">
    <name type="scientific">Pseudolysinimonas kribbensis</name>
    <dbReference type="NCBI Taxonomy" id="433641"/>
    <lineage>
        <taxon>Bacteria</taxon>
        <taxon>Bacillati</taxon>
        <taxon>Actinomycetota</taxon>
        <taxon>Actinomycetes</taxon>
        <taxon>Micrococcales</taxon>
        <taxon>Microbacteriaceae</taxon>
        <taxon>Pseudolysinimonas</taxon>
    </lineage>
</organism>
<dbReference type="Pfam" id="PF01546">
    <property type="entry name" value="Peptidase_M20"/>
    <property type="match status" value="1"/>
</dbReference>
<dbReference type="Proteomes" id="UP001157034">
    <property type="component" value="Unassembled WGS sequence"/>
</dbReference>
<comment type="similarity">
    <text evidence="1">Belongs to the peptidase M20A family.</text>
</comment>
<dbReference type="PANTHER" id="PTHR45962:SF1">
    <property type="entry name" value="N-FATTY-ACYL-AMINO ACID SYNTHASE_HYDROLASE PM20D1"/>
    <property type="match status" value="1"/>
</dbReference>
<evidence type="ECO:0000313" key="7">
    <source>
        <dbReference type="Proteomes" id="UP001157034"/>
    </source>
</evidence>
<gene>
    <name evidence="6" type="ORF">GCM10025881_34550</name>
</gene>
<keyword evidence="4" id="KW-0378">Hydrolase</keyword>
<accession>A0ABQ6KAB4</accession>
<evidence type="ECO:0000256" key="2">
    <source>
        <dbReference type="ARBA" id="ARBA00022670"/>
    </source>
</evidence>
<evidence type="ECO:0000313" key="6">
    <source>
        <dbReference type="EMBL" id="GMA96631.1"/>
    </source>
</evidence>
<dbReference type="InterPro" id="IPR002933">
    <property type="entry name" value="Peptidase_M20"/>
</dbReference>
<reference evidence="7" key="1">
    <citation type="journal article" date="2019" name="Int. J. Syst. Evol. Microbiol.">
        <title>The Global Catalogue of Microorganisms (GCM) 10K type strain sequencing project: providing services to taxonomists for standard genome sequencing and annotation.</title>
        <authorList>
            <consortium name="The Broad Institute Genomics Platform"/>
            <consortium name="The Broad Institute Genome Sequencing Center for Infectious Disease"/>
            <person name="Wu L."/>
            <person name="Ma J."/>
        </authorList>
    </citation>
    <scope>NUCLEOTIDE SEQUENCE [LARGE SCALE GENOMIC DNA]</scope>
    <source>
        <strain evidence="7">NBRC 108894</strain>
    </source>
</reference>
<keyword evidence="2" id="KW-0645">Protease</keyword>
<evidence type="ECO:0000256" key="3">
    <source>
        <dbReference type="ARBA" id="ARBA00022723"/>
    </source>
</evidence>
<evidence type="ECO:0008006" key="8">
    <source>
        <dbReference type="Google" id="ProtNLM"/>
    </source>
</evidence>
<evidence type="ECO:0000256" key="4">
    <source>
        <dbReference type="ARBA" id="ARBA00022801"/>
    </source>
</evidence>
<keyword evidence="5" id="KW-0862">Zinc</keyword>
<dbReference type="Gene3D" id="3.40.630.10">
    <property type="entry name" value="Zn peptidases"/>
    <property type="match status" value="1"/>
</dbReference>
<name>A0ABQ6KAB4_9MICO</name>
<proteinExistence type="inferred from homology"/>
<keyword evidence="7" id="KW-1185">Reference proteome</keyword>
<dbReference type="SUPFAM" id="SSF53187">
    <property type="entry name" value="Zn-dependent exopeptidases"/>
    <property type="match status" value="1"/>
</dbReference>
<comment type="caution">
    <text evidence="6">The sequence shown here is derived from an EMBL/GenBank/DDBJ whole genome shotgun (WGS) entry which is preliminary data.</text>
</comment>